<organism evidence="1">
    <name type="scientific">Rhizophora mucronata</name>
    <name type="common">Asiatic mangrove</name>
    <dbReference type="NCBI Taxonomy" id="61149"/>
    <lineage>
        <taxon>Eukaryota</taxon>
        <taxon>Viridiplantae</taxon>
        <taxon>Streptophyta</taxon>
        <taxon>Embryophyta</taxon>
        <taxon>Tracheophyta</taxon>
        <taxon>Spermatophyta</taxon>
        <taxon>Magnoliopsida</taxon>
        <taxon>eudicotyledons</taxon>
        <taxon>Gunneridae</taxon>
        <taxon>Pentapetalae</taxon>
        <taxon>rosids</taxon>
        <taxon>fabids</taxon>
        <taxon>Malpighiales</taxon>
        <taxon>Rhizophoraceae</taxon>
        <taxon>Rhizophora</taxon>
    </lineage>
</organism>
<sequence>MLFLKTNHTNEFRRFNYDMCKNFTVVRDSNDGECIILSEQQASKLKCLFS</sequence>
<dbReference type="AlphaFoldDB" id="A0A2P2NVW5"/>
<name>A0A2P2NVW5_RHIMU</name>
<accession>A0A2P2NVW5</accession>
<dbReference type="EMBL" id="GGEC01066116">
    <property type="protein sequence ID" value="MBX46600.1"/>
    <property type="molecule type" value="Transcribed_RNA"/>
</dbReference>
<protein>
    <submittedName>
        <fullName evidence="1">Uncharacterized protein</fullName>
    </submittedName>
</protein>
<proteinExistence type="predicted"/>
<evidence type="ECO:0000313" key="1">
    <source>
        <dbReference type="EMBL" id="MBX46600.1"/>
    </source>
</evidence>
<reference evidence="1" key="1">
    <citation type="submission" date="2018-02" db="EMBL/GenBank/DDBJ databases">
        <title>Rhizophora mucronata_Transcriptome.</title>
        <authorList>
            <person name="Meera S.P."/>
            <person name="Sreeshan A."/>
            <person name="Augustine A."/>
        </authorList>
    </citation>
    <scope>NUCLEOTIDE SEQUENCE</scope>
    <source>
        <tissue evidence="1">Leaf</tissue>
    </source>
</reference>